<keyword evidence="2" id="KW-0547">Nucleotide-binding</keyword>
<proteinExistence type="predicted"/>
<dbReference type="OrthoDB" id="9815944at2"/>
<organism evidence="2 3">
    <name type="scientific">Paraburkholderia pallida</name>
    <dbReference type="NCBI Taxonomy" id="2547399"/>
    <lineage>
        <taxon>Bacteria</taxon>
        <taxon>Pseudomonadati</taxon>
        <taxon>Pseudomonadota</taxon>
        <taxon>Betaproteobacteria</taxon>
        <taxon>Burkholderiales</taxon>
        <taxon>Burkholderiaceae</taxon>
        <taxon>Paraburkholderia</taxon>
    </lineage>
</organism>
<feature type="domain" description="ATPase AAA-type core" evidence="1">
    <location>
        <begin position="212"/>
        <end position="304"/>
    </location>
</feature>
<evidence type="ECO:0000313" key="2">
    <source>
        <dbReference type="EMBL" id="QBQ98157.1"/>
    </source>
</evidence>
<dbReference type="Gene3D" id="3.40.50.300">
    <property type="entry name" value="P-loop containing nucleotide triphosphate hydrolases"/>
    <property type="match status" value="2"/>
</dbReference>
<dbReference type="PANTHER" id="PTHR43581">
    <property type="entry name" value="ATP/GTP PHOSPHATASE"/>
    <property type="match status" value="1"/>
</dbReference>
<dbReference type="PANTHER" id="PTHR43581:SF4">
    <property type="entry name" value="ATP_GTP PHOSPHATASE"/>
    <property type="match status" value="1"/>
</dbReference>
<keyword evidence="2" id="KW-0067">ATP-binding</keyword>
<dbReference type="GO" id="GO:0005524">
    <property type="term" value="F:ATP binding"/>
    <property type="evidence" value="ECO:0007669"/>
    <property type="project" value="UniProtKB-KW"/>
</dbReference>
<gene>
    <name evidence="2" type="ORF">E1956_13890</name>
</gene>
<dbReference type="EMBL" id="CP038148">
    <property type="protein sequence ID" value="QBQ98157.1"/>
    <property type="molecule type" value="Genomic_DNA"/>
</dbReference>
<name>A0A4P7CSS1_9BURK</name>
<evidence type="ECO:0000313" key="3">
    <source>
        <dbReference type="Proteomes" id="UP000295727"/>
    </source>
</evidence>
<dbReference type="InterPro" id="IPR027417">
    <property type="entry name" value="P-loop_NTPase"/>
</dbReference>
<dbReference type="KEGG" id="ppai:E1956_13890"/>
<sequence>MPSIKLKSLRFEQPAFRKLGDIKISFAERMTIIAGHNGIGKSTILGIVSNGSGLNDSDYQSYFRRMFVANLNEIIHLDHEREFNSYKVDQKTLPSPFIDYEIDSAILVKRSAMTERRNEQQVRVVPRNDPYEPVISDSGIEIGKDAKVPLPTLYLGMTRMLPVGESDPRSVMNSVEQAFDADDAEFIESFIGSVIGIGLENASGRITTQAIKGTKKTTKHPEYAYHTKCISLGQDSLSAIATALASFKKLKREWKEYPGGLLVIDELDAGFHPHAQQKLVKALCGAARALQLQIVATTHSMCLIEAIHPESRPVGKGGKHVDSVVYITDTSRPRIAEDYSLNDIRRDMSLLPPEVAARSEVPVLKIYLEDPEAQFFLERLLTRALKMRVKREAAVRLKPIPLSVGCENLQRFHKHDAYFKTVLIVLDADASIAGPARSTRNIVKLPGGRDGNGRGLSPERTLHAFIKQLADENNLYPAAREKLKRLKVSSDQLREHLLVGYATLSNRESAKKWMTARLDFIKQWELVEIWLAEYPAYVEAFNDSLLAASIATAGLIRQST</sequence>
<dbReference type="GO" id="GO:0016887">
    <property type="term" value="F:ATP hydrolysis activity"/>
    <property type="evidence" value="ECO:0007669"/>
    <property type="project" value="InterPro"/>
</dbReference>
<dbReference type="RefSeq" id="WP_134749714.1">
    <property type="nucleotide sequence ID" value="NZ_CP038148.1"/>
</dbReference>
<accession>A0A4P7CSS1</accession>
<evidence type="ECO:0000259" key="1">
    <source>
        <dbReference type="Pfam" id="PF13304"/>
    </source>
</evidence>
<dbReference type="SUPFAM" id="SSF52540">
    <property type="entry name" value="P-loop containing nucleoside triphosphate hydrolases"/>
    <property type="match status" value="1"/>
</dbReference>
<reference evidence="2 3" key="1">
    <citation type="submission" date="2019-03" db="EMBL/GenBank/DDBJ databases">
        <title>Paraburkholderia sp. 7MH5, isolated from subtropical forest soil.</title>
        <authorList>
            <person name="Gao Z.-H."/>
            <person name="Qiu L.-H."/>
        </authorList>
    </citation>
    <scope>NUCLEOTIDE SEQUENCE [LARGE SCALE GENOMIC DNA]</scope>
    <source>
        <strain evidence="2 3">7MH5</strain>
    </source>
</reference>
<dbReference type="Proteomes" id="UP000295727">
    <property type="component" value="Chromosome 1"/>
</dbReference>
<protein>
    <submittedName>
        <fullName evidence="2">ATP-binding protein</fullName>
    </submittedName>
</protein>
<dbReference type="Pfam" id="PF13304">
    <property type="entry name" value="AAA_21"/>
    <property type="match status" value="1"/>
</dbReference>
<dbReference type="InterPro" id="IPR003959">
    <property type="entry name" value="ATPase_AAA_core"/>
</dbReference>
<keyword evidence="3" id="KW-1185">Reference proteome</keyword>
<dbReference type="InterPro" id="IPR051396">
    <property type="entry name" value="Bact_Antivir_Def_Nuclease"/>
</dbReference>
<dbReference type="AlphaFoldDB" id="A0A4P7CSS1"/>